<comment type="caution">
    <text evidence="2">The sequence shown here is derived from an EMBL/GenBank/DDBJ whole genome shotgun (WGS) entry which is preliminary data.</text>
</comment>
<feature type="region of interest" description="Disordered" evidence="1">
    <location>
        <begin position="27"/>
        <end position="47"/>
    </location>
</feature>
<sequence>MSGIEVTSPVQRVPTPGKVFCQGRKPAQQRTFVKGSSTRTTHEDPKPQYVENSSLNWLLPRNVPLLGGSVKPPGSNGIRLEGSTIEKAIKMVPNLHSKLTLDEEVGAGGHAPDFLSLGIVPDQCYELPESNGIFVKLIITSVTIHSIGGSNRFIASRAQPIFMQGLVIEDPYGDFYEIS</sequence>
<evidence type="ECO:0000256" key="1">
    <source>
        <dbReference type="SAM" id="MobiDB-lite"/>
    </source>
</evidence>
<feature type="compositionally biased region" description="Polar residues" evidence="1">
    <location>
        <begin position="28"/>
        <end position="39"/>
    </location>
</feature>
<protein>
    <submittedName>
        <fullName evidence="2">Uncharacterized protein</fullName>
    </submittedName>
</protein>
<dbReference type="EMBL" id="JAVYJV010000020">
    <property type="protein sequence ID" value="KAK4343831.1"/>
    <property type="molecule type" value="Genomic_DNA"/>
</dbReference>
<organism evidence="2 3">
    <name type="scientific">Anisodus tanguticus</name>
    <dbReference type="NCBI Taxonomy" id="243964"/>
    <lineage>
        <taxon>Eukaryota</taxon>
        <taxon>Viridiplantae</taxon>
        <taxon>Streptophyta</taxon>
        <taxon>Embryophyta</taxon>
        <taxon>Tracheophyta</taxon>
        <taxon>Spermatophyta</taxon>
        <taxon>Magnoliopsida</taxon>
        <taxon>eudicotyledons</taxon>
        <taxon>Gunneridae</taxon>
        <taxon>Pentapetalae</taxon>
        <taxon>asterids</taxon>
        <taxon>lamiids</taxon>
        <taxon>Solanales</taxon>
        <taxon>Solanaceae</taxon>
        <taxon>Solanoideae</taxon>
        <taxon>Hyoscyameae</taxon>
        <taxon>Anisodus</taxon>
    </lineage>
</organism>
<evidence type="ECO:0000313" key="2">
    <source>
        <dbReference type="EMBL" id="KAK4343831.1"/>
    </source>
</evidence>
<keyword evidence="3" id="KW-1185">Reference proteome</keyword>
<proteinExistence type="predicted"/>
<reference evidence="2" key="1">
    <citation type="submission" date="2023-12" db="EMBL/GenBank/DDBJ databases">
        <title>Genome assembly of Anisodus tanguticus.</title>
        <authorList>
            <person name="Wang Y.-J."/>
        </authorList>
    </citation>
    <scope>NUCLEOTIDE SEQUENCE</scope>
    <source>
        <strain evidence="2">KB-2021</strain>
        <tissue evidence="2">Leaf</tissue>
    </source>
</reference>
<gene>
    <name evidence="2" type="ORF">RND71_036925</name>
</gene>
<dbReference type="Proteomes" id="UP001291623">
    <property type="component" value="Unassembled WGS sequence"/>
</dbReference>
<name>A0AAE1R2J2_9SOLA</name>
<evidence type="ECO:0000313" key="3">
    <source>
        <dbReference type="Proteomes" id="UP001291623"/>
    </source>
</evidence>
<accession>A0AAE1R2J2</accession>
<dbReference type="AlphaFoldDB" id="A0AAE1R2J2"/>